<evidence type="ECO:0000313" key="3">
    <source>
        <dbReference type="Proteomes" id="UP001154329"/>
    </source>
</evidence>
<keyword evidence="1" id="KW-0812">Transmembrane</keyword>
<keyword evidence="1" id="KW-0472">Membrane</keyword>
<keyword evidence="1" id="KW-1133">Transmembrane helix</keyword>
<organism evidence="2 3">
    <name type="scientific">Aphis gossypii</name>
    <name type="common">Cotton aphid</name>
    <dbReference type="NCBI Taxonomy" id="80765"/>
    <lineage>
        <taxon>Eukaryota</taxon>
        <taxon>Metazoa</taxon>
        <taxon>Ecdysozoa</taxon>
        <taxon>Arthropoda</taxon>
        <taxon>Hexapoda</taxon>
        <taxon>Insecta</taxon>
        <taxon>Pterygota</taxon>
        <taxon>Neoptera</taxon>
        <taxon>Paraneoptera</taxon>
        <taxon>Hemiptera</taxon>
        <taxon>Sternorrhyncha</taxon>
        <taxon>Aphidomorpha</taxon>
        <taxon>Aphidoidea</taxon>
        <taxon>Aphididae</taxon>
        <taxon>Aphidini</taxon>
        <taxon>Aphis</taxon>
        <taxon>Aphis</taxon>
    </lineage>
</organism>
<proteinExistence type="predicted"/>
<keyword evidence="3" id="KW-1185">Reference proteome</keyword>
<dbReference type="EMBL" id="OU899035">
    <property type="protein sequence ID" value="CAH1726535.1"/>
    <property type="molecule type" value="Genomic_DNA"/>
</dbReference>
<evidence type="ECO:0000313" key="2">
    <source>
        <dbReference type="EMBL" id="CAH1726535.1"/>
    </source>
</evidence>
<gene>
    <name evidence="2" type="ORF">APHIGO_LOCUS7409</name>
</gene>
<protein>
    <submittedName>
        <fullName evidence="2">Uncharacterized protein</fullName>
    </submittedName>
</protein>
<evidence type="ECO:0000256" key="1">
    <source>
        <dbReference type="SAM" id="Phobius"/>
    </source>
</evidence>
<reference evidence="2" key="1">
    <citation type="submission" date="2022-02" db="EMBL/GenBank/DDBJ databases">
        <authorList>
            <person name="King R."/>
        </authorList>
    </citation>
    <scope>NUCLEOTIDE SEQUENCE</scope>
</reference>
<name>A0A9P0NK14_APHGO</name>
<sequence length="80" mass="9586">MEIKQKLYVKPMWIVWANCTVNRLQNVLSMGRTFLKRLRRNWTGGHQWSTVLMLSIAFGGFGIDRILTRRHRQTIHFKRS</sequence>
<feature type="transmembrane region" description="Helical" evidence="1">
    <location>
        <begin position="45"/>
        <end position="63"/>
    </location>
</feature>
<reference evidence="2" key="2">
    <citation type="submission" date="2022-10" db="EMBL/GenBank/DDBJ databases">
        <authorList>
            <consortium name="ENA_rothamsted_submissions"/>
            <consortium name="culmorum"/>
            <person name="King R."/>
        </authorList>
    </citation>
    <scope>NUCLEOTIDE SEQUENCE</scope>
</reference>
<dbReference type="AlphaFoldDB" id="A0A9P0NK14"/>
<dbReference type="Proteomes" id="UP001154329">
    <property type="component" value="Chromosome 2"/>
</dbReference>
<accession>A0A9P0NK14</accession>